<dbReference type="InterPro" id="IPR013986">
    <property type="entry name" value="DExx_box_DNA_helicase_dom_sf"/>
</dbReference>
<feature type="domain" description="UvrD-like helicase C-terminal" evidence="14">
    <location>
        <begin position="291"/>
        <end position="567"/>
    </location>
</feature>
<evidence type="ECO:0000256" key="10">
    <source>
        <dbReference type="ARBA" id="ARBA00034923"/>
    </source>
</evidence>
<dbReference type="InterPro" id="IPR000212">
    <property type="entry name" value="DNA_helicase_UvrD/REP"/>
</dbReference>
<feature type="domain" description="UvrD-like helicase ATP-binding" evidence="13">
    <location>
        <begin position="2"/>
        <end position="290"/>
    </location>
</feature>
<organism evidence="15 16">
    <name type="scientific">Oceanobacter antarcticus</name>
    <dbReference type="NCBI Taxonomy" id="3133425"/>
    <lineage>
        <taxon>Bacteria</taxon>
        <taxon>Pseudomonadati</taxon>
        <taxon>Pseudomonadota</taxon>
        <taxon>Gammaproteobacteria</taxon>
        <taxon>Oceanospirillales</taxon>
        <taxon>Oceanospirillaceae</taxon>
        <taxon>Oceanobacter</taxon>
    </lineage>
</organism>
<dbReference type="EC" id="5.6.2.4" evidence="9"/>
<comment type="caution">
    <text evidence="15">The sequence shown here is derived from an EMBL/GenBank/DDBJ whole genome shotgun (WGS) entry which is preliminary data.</text>
</comment>
<dbReference type="InterPro" id="IPR014017">
    <property type="entry name" value="DNA_helicase_UvrD-like_C"/>
</dbReference>
<keyword evidence="2 12" id="KW-0547">Nucleotide-binding</keyword>
<dbReference type="Proteomes" id="UP001620597">
    <property type="component" value="Unassembled WGS sequence"/>
</dbReference>
<reference evidence="15 16" key="1">
    <citation type="submission" date="2024-03" db="EMBL/GenBank/DDBJ databases">
        <title>High-quality draft genome sequence of Oceanobacter sp. wDCs-4.</title>
        <authorList>
            <person name="Dong C."/>
        </authorList>
    </citation>
    <scope>NUCLEOTIDE SEQUENCE [LARGE SCALE GENOMIC DNA]</scope>
    <source>
        <strain evidence="16">wDCs-4</strain>
    </source>
</reference>
<dbReference type="RefSeq" id="WP_416207002.1">
    <property type="nucleotide sequence ID" value="NZ_JBBKTX010000023.1"/>
</dbReference>
<evidence type="ECO:0000256" key="11">
    <source>
        <dbReference type="ARBA" id="ARBA00048988"/>
    </source>
</evidence>
<dbReference type="Gene3D" id="3.40.50.300">
    <property type="entry name" value="P-loop containing nucleotide triphosphate hydrolases"/>
    <property type="match status" value="2"/>
</dbReference>
<evidence type="ECO:0000256" key="6">
    <source>
        <dbReference type="ARBA" id="ARBA00023125"/>
    </source>
</evidence>
<dbReference type="CDD" id="cd17932">
    <property type="entry name" value="DEXQc_UvrD"/>
    <property type="match status" value="1"/>
</dbReference>
<evidence type="ECO:0000256" key="7">
    <source>
        <dbReference type="ARBA" id="ARBA00023235"/>
    </source>
</evidence>
<dbReference type="Gene3D" id="1.10.10.160">
    <property type="match status" value="1"/>
</dbReference>
<keyword evidence="4 12" id="KW-0347">Helicase</keyword>
<feature type="binding site" evidence="12">
    <location>
        <begin position="23"/>
        <end position="30"/>
    </location>
    <ligand>
        <name>ATP</name>
        <dbReference type="ChEBI" id="CHEBI:30616"/>
    </ligand>
</feature>
<dbReference type="PANTHER" id="PTHR11070:SF2">
    <property type="entry name" value="ATP-DEPENDENT DNA HELICASE SRS2"/>
    <property type="match status" value="1"/>
</dbReference>
<accession>A0ABW8NM37</accession>
<evidence type="ECO:0000313" key="15">
    <source>
        <dbReference type="EMBL" id="MFK4754034.1"/>
    </source>
</evidence>
<comment type="catalytic activity">
    <reaction evidence="11">
        <text>ATP + H2O = ADP + phosphate + H(+)</text>
        <dbReference type="Rhea" id="RHEA:13065"/>
        <dbReference type="ChEBI" id="CHEBI:15377"/>
        <dbReference type="ChEBI" id="CHEBI:15378"/>
        <dbReference type="ChEBI" id="CHEBI:30616"/>
        <dbReference type="ChEBI" id="CHEBI:43474"/>
        <dbReference type="ChEBI" id="CHEBI:456216"/>
        <dbReference type="EC" id="5.6.2.4"/>
    </reaction>
</comment>
<dbReference type="InterPro" id="IPR027417">
    <property type="entry name" value="P-loop_NTPase"/>
</dbReference>
<keyword evidence="3 12" id="KW-0378">Hydrolase</keyword>
<name>A0ABW8NM37_9GAMM</name>
<keyword evidence="6" id="KW-0238">DNA-binding</keyword>
<dbReference type="InterPro" id="IPR014016">
    <property type="entry name" value="UvrD-like_ATP-bd"/>
</dbReference>
<evidence type="ECO:0000259" key="13">
    <source>
        <dbReference type="PROSITE" id="PS51198"/>
    </source>
</evidence>
<keyword evidence="7" id="KW-0413">Isomerase</keyword>
<evidence type="ECO:0000256" key="4">
    <source>
        <dbReference type="ARBA" id="ARBA00022806"/>
    </source>
</evidence>
<keyword evidence="16" id="KW-1185">Reference proteome</keyword>
<evidence type="ECO:0000256" key="8">
    <source>
        <dbReference type="ARBA" id="ARBA00034617"/>
    </source>
</evidence>
<evidence type="ECO:0000256" key="12">
    <source>
        <dbReference type="PROSITE-ProRule" id="PRU00560"/>
    </source>
</evidence>
<evidence type="ECO:0000259" key="14">
    <source>
        <dbReference type="PROSITE" id="PS51217"/>
    </source>
</evidence>
<dbReference type="PANTHER" id="PTHR11070">
    <property type="entry name" value="UVRD / RECB / PCRA DNA HELICASE FAMILY MEMBER"/>
    <property type="match status" value="1"/>
</dbReference>
<evidence type="ECO:0000256" key="2">
    <source>
        <dbReference type="ARBA" id="ARBA00022741"/>
    </source>
</evidence>
<dbReference type="PROSITE" id="PS51217">
    <property type="entry name" value="UVRD_HELICASE_CTER"/>
    <property type="match status" value="1"/>
</dbReference>
<comment type="catalytic activity">
    <reaction evidence="8">
        <text>Couples ATP hydrolysis with the unwinding of duplex DNA by translocating in the 3'-5' direction.</text>
        <dbReference type="EC" id="5.6.2.4"/>
    </reaction>
</comment>
<comment type="similarity">
    <text evidence="1">Belongs to the helicase family. UvrD subfamily.</text>
</comment>
<dbReference type="Gene3D" id="1.10.486.10">
    <property type="entry name" value="PCRA, domain 4"/>
    <property type="match status" value="1"/>
</dbReference>
<evidence type="ECO:0000256" key="9">
    <source>
        <dbReference type="ARBA" id="ARBA00034808"/>
    </source>
</evidence>
<dbReference type="SUPFAM" id="SSF52540">
    <property type="entry name" value="P-loop containing nucleoside triphosphate hydrolases"/>
    <property type="match status" value="1"/>
</dbReference>
<evidence type="ECO:0000256" key="5">
    <source>
        <dbReference type="ARBA" id="ARBA00022840"/>
    </source>
</evidence>
<evidence type="ECO:0000313" key="16">
    <source>
        <dbReference type="Proteomes" id="UP001620597"/>
    </source>
</evidence>
<dbReference type="PROSITE" id="PS51198">
    <property type="entry name" value="UVRD_HELICASE_ATP_BIND"/>
    <property type="match status" value="1"/>
</dbReference>
<proteinExistence type="inferred from homology"/>
<sequence>MSQLTDHQQQVVHHVDGHARVVAVAGAGKTTTLTHFIAARLQAGVAPRRMLVLMYNKAAQQEFQQRLSGCLPGQVVPEVRTFHSLGLRIYHKLIALGQLPAFERRLLADGEVEGQVWRLLQQLADDDTRQDILSQRKKWVEPAVGFIELVKSGLESPQEVYEQLDLPVQCRMFVKLFALFEDWRKQQRRIGFSDMLYDPVMHLRHDAEAARYFGGHMQWILVDEYQDINGIQQHLLELLHGGRGSVMVIGDPDQTIYEFRGSRPEFIVSGFANQLGGVTTYQLPETFRYGHRLSLLANHLIHHNRQRDPVMGLSHPSTPATQVQVHTCSANAEAQQVLALVKQCMATVPAHQIAVIHRLWALCAPVELALLQAGIPYQLDHSLSVLERWELEIFWLLLEIAAGRFGERSRDQRRHAWLQILTTPFPKVRRAVLEEMADTLADHSENLGVALQQAIPANLSRWQKAQLQARAEVLDSAERVVVPVERLLNAYIDTTELEKGIEDSAFSAQQVEDRLQTIRAFVRFMADTNVSSDQALDLLLQLRDRARAQSRERHAGVRLTSIHKSKGLEWPVVIIPGLNGHYFPYSPEGEFSTPASDESERRLLYVAMTRAIQQLHLLVPTPQVRRKPDANGHERERPSPFFHELNIACSDRVATALAQSQPQLTLEGEIAEWLPAYLQAQPQPPELVIQPVRVAVVKHRADAQQPSRPKQLSASPSPQRLVHARLGAGVVVEMDEQYLIVHFENERTTRRLDRALAEPHIQWLH</sequence>
<dbReference type="Pfam" id="PF13361">
    <property type="entry name" value="UvrD_C"/>
    <property type="match status" value="1"/>
</dbReference>
<keyword evidence="5 12" id="KW-0067">ATP-binding</keyword>
<protein>
    <recommendedName>
        <fullName evidence="9">DNA 3'-5' helicase</fullName>
        <ecNumber evidence="9">5.6.2.4</ecNumber>
    </recommendedName>
    <alternativeName>
        <fullName evidence="10">DNA 3'-5' helicase II</fullName>
    </alternativeName>
</protein>
<dbReference type="Pfam" id="PF00580">
    <property type="entry name" value="UvrD-helicase"/>
    <property type="match status" value="1"/>
</dbReference>
<gene>
    <name evidence="15" type="ORF">WG929_16605</name>
</gene>
<evidence type="ECO:0000256" key="1">
    <source>
        <dbReference type="ARBA" id="ARBA00009922"/>
    </source>
</evidence>
<dbReference type="EMBL" id="JBBKTX010000023">
    <property type="protein sequence ID" value="MFK4754034.1"/>
    <property type="molecule type" value="Genomic_DNA"/>
</dbReference>
<evidence type="ECO:0000256" key="3">
    <source>
        <dbReference type="ARBA" id="ARBA00022801"/>
    </source>
</evidence>